<dbReference type="EMBL" id="KV451108">
    <property type="protein sequence ID" value="OAY21352.1"/>
    <property type="molecule type" value="Genomic_DNA"/>
</dbReference>
<gene>
    <name evidence="3" type="ORF">MANES_S094900</name>
</gene>
<dbReference type="Pfam" id="PF13962">
    <property type="entry name" value="PGG"/>
    <property type="match status" value="1"/>
</dbReference>
<reference evidence="3" key="1">
    <citation type="submission" date="2016-02" db="EMBL/GenBank/DDBJ databases">
        <title>WGS assembly of Manihot esculenta.</title>
        <authorList>
            <person name="Bredeson J.V."/>
            <person name="Prochnik S.E."/>
            <person name="Lyons J.B."/>
            <person name="Schmutz J."/>
            <person name="Grimwood J."/>
            <person name="Vrebalov J."/>
            <person name="Bart R.S."/>
            <person name="Amuge T."/>
            <person name="Ferguson M.E."/>
            <person name="Green R."/>
            <person name="Putnam N."/>
            <person name="Stites J."/>
            <person name="Rounsley S."/>
            <person name="Rokhsar D.S."/>
        </authorList>
    </citation>
    <scope>NUCLEOTIDE SEQUENCE [LARGE SCALE GENOMIC DNA]</scope>
    <source>
        <tissue evidence="3">Leaf</tissue>
    </source>
</reference>
<accession>A0A199U9M7</accession>
<keyword evidence="1" id="KW-0812">Transmembrane</keyword>
<dbReference type="InterPro" id="IPR026961">
    <property type="entry name" value="PGG_dom"/>
</dbReference>
<evidence type="ECO:0000313" key="3">
    <source>
        <dbReference type="EMBL" id="OAY21352.1"/>
    </source>
</evidence>
<name>A0A199U9M7_MANES</name>
<evidence type="ECO:0000259" key="2">
    <source>
        <dbReference type="Pfam" id="PF13962"/>
    </source>
</evidence>
<dbReference type="STRING" id="3983.A0A199U9M7"/>
<organism evidence="3">
    <name type="scientific">Manihot esculenta</name>
    <name type="common">Cassava</name>
    <name type="synonym">Jatropha manihot</name>
    <dbReference type="NCBI Taxonomy" id="3983"/>
    <lineage>
        <taxon>Eukaryota</taxon>
        <taxon>Viridiplantae</taxon>
        <taxon>Streptophyta</taxon>
        <taxon>Embryophyta</taxon>
        <taxon>Tracheophyta</taxon>
        <taxon>Spermatophyta</taxon>
        <taxon>Magnoliopsida</taxon>
        <taxon>eudicotyledons</taxon>
        <taxon>Gunneridae</taxon>
        <taxon>Pentapetalae</taxon>
        <taxon>rosids</taxon>
        <taxon>fabids</taxon>
        <taxon>Malpighiales</taxon>
        <taxon>Euphorbiaceae</taxon>
        <taxon>Crotonoideae</taxon>
        <taxon>Manihoteae</taxon>
        <taxon>Manihot</taxon>
    </lineage>
</organism>
<dbReference type="AlphaFoldDB" id="A0A199U9M7"/>
<protein>
    <recommendedName>
        <fullName evidence="2">PGG domain-containing protein</fullName>
    </recommendedName>
</protein>
<keyword evidence="1" id="KW-1133">Transmembrane helix</keyword>
<sequence length="99" mass="10869">MKYLRYDVEEIRGALMIVATVIATMTFQAAMNPLSGVWQQNFANKSSSFGCNDTNVCKAGTAVLAYAYPEAYIYYSTFNGTVFVLSLSVITLVVGEFPL</sequence>
<proteinExistence type="predicted"/>
<evidence type="ECO:0000256" key="1">
    <source>
        <dbReference type="SAM" id="Phobius"/>
    </source>
</evidence>
<keyword evidence="1" id="KW-0472">Membrane</keyword>
<feature type="transmembrane region" description="Helical" evidence="1">
    <location>
        <begin position="72"/>
        <end position="94"/>
    </location>
</feature>
<feature type="domain" description="PGG" evidence="2">
    <location>
        <begin position="8"/>
        <end position="94"/>
    </location>
</feature>
<feature type="transmembrane region" description="Helical" evidence="1">
    <location>
        <begin position="12"/>
        <end position="31"/>
    </location>
</feature>